<dbReference type="EMBL" id="OU896712">
    <property type="protein sequence ID" value="CAH1174109.1"/>
    <property type="molecule type" value="Genomic_DNA"/>
</dbReference>
<name>A0A9P0DRS0_PHACE</name>
<evidence type="ECO:0008006" key="6">
    <source>
        <dbReference type="Google" id="ProtNLM"/>
    </source>
</evidence>
<keyword evidence="3" id="KW-0862">Zinc</keyword>
<evidence type="ECO:0000256" key="2">
    <source>
        <dbReference type="ARBA" id="ARBA00022723"/>
    </source>
</evidence>
<dbReference type="PANTHER" id="PTHR12857">
    <property type="entry name" value="CXXC MOTIF CONTAINING ZINC BINDING PROTEIN"/>
    <property type="match status" value="1"/>
</dbReference>
<evidence type="ECO:0000313" key="4">
    <source>
        <dbReference type="EMBL" id="CAH1174109.1"/>
    </source>
</evidence>
<evidence type="ECO:0000313" key="5">
    <source>
        <dbReference type="Proteomes" id="UP001153737"/>
    </source>
</evidence>
<dbReference type="Pfam" id="PF05907">
    <property type="entry name" value="CXXC_Zn-b_euk"/>
    <property type="match status" value="1"/>
</dbReference>
<reference evidence="4" key="1">
    <citation type="submission" date="2022-01" db="EMBL/GenBank/DDBJ databases">
        <authorList>
            <person name="King R."/>
        </authorList>
    </citation>
    <scope>NUCLEOTIDE SEQUENCE</scope>
</reference>
<dbReference type="AlphaFoldDB" id="A0A9P0DRS0"/>
<organism evidence="4 5">
    <name type="scientific">Phaedon cochleariae</name>
    <name type="common">Mustard beetle</name>
    <dbReference type="NCBI Taxonomy" id="80249"/>
    <lineage>
        <taxon>Eukaryota</taxon>
        <taxon>Metazoa</taxon>
        <taxon>Ecdysozoa</taxon>
        <taxon>Arthropoda</taxon>
        <taxon>Hexapoda</taxon>
        <taxon>Insecta</taxon>
        <taxon>Pterygota</taxon>
        <taxon>Neoptera</taxon>
        <taxon>Endopterygota</taxon>
        <taxon>Coleoptera</taxon>
        <taxon>Polyphaga</taxon>
        <taxon>Cucujiformia</taxon>
        <taxon>Chrysomeloidea</taxon>
        <taxon>Chrysomelidae</taxon>
        <taxon>Chrysomelinae</taxon>
        <taxon>Chrysomelini</taxon>
        <taxon>Phaedon</taxon>
    </lineage>
</organism>
<dbReference type="PANTHER" id="PTHR12857:SF0">
    <property type="entry name" value="CXXC MOTIF CONTAINING ZINC BINDING PROTEIN"/>
    <property type="match status" value="1"/>
</dbReference>
<dbReference type="InterPro" id="IPR008584">
    <property type="entry name" value="CXXC_Zn-binding_euk"/>
</dbReference>
<gene>
    <name evidence="4" type="ORF">PHAECO_LOCUS10613</name>
</gene>
<evidence type="ECO:0000256" key="1">
    <source>
        <dbReference type="ARBA" id="ARBA00007818"/>
    </source>
</evidence>
<keyword evidence="5" id="KW-1185">Reference proteome</keyword>
<reference evidence="4" key="2">
    <citation type="submission" date="2022-10" db="EMBL/GenBank/DDBJ databases">
        <authorList>
            <consortium name="ENA_rothamsted_submissions"/>
            <consortium name="culmorum"/>
            <person name="King R."/>
        </authorList>
    </citation>
    <scope>NUCLEOTIDE SEQUENCE</scope>
</reference>
<accession>A0A9P0DRS0</accession>
<dbReference type="SUPFAM" id="SSF141678">
    <property type="entry name" value="MAL13P1.257-like"/>
    <property type="match status" value="1"/>
</dbReference>
<dbReference type="Proteomes" id="UP001153737">
    <property type="component" value="Chromosome 6"/>
</dbReference>
<proteinExistence type="inferred from homology"/>
<dbReference type="GO" id="GO:0008270">
    <property type="term" value="F:zinc ion binding"/>
    <property type="evidence" value="ECO:0007669"/>
    <property type="project" value="TreeGrafter"/>
</dbReference>
<comment type="similarity">
    <text evidence="1">Belongs to the UPF0587 family.</text>
</comment>
<keyword evidence="2" id="KW-0479">Metal-binding</keyword>
<protein>
    <recommendedName>
        <fullName evidence="6">DUF866 domain-containing protein</fullName>
    </recommendedName>
</protein>
<evidence type="ECO:0000256" key="3">
    <source>
        <dbReference type="ARBA" id="ARBA00022833"/>
    </source>
</evidence>
<dbReference type="OrthoDB" id="10248838at2759"/>
<sequence length="161" mass="18172">MGKLSLQIKATLEGIEELYTNHPDYTFLLKIKCTSCGELSDKWHDVSESQTFPGKTGKSENNYIAKCKLCGRENCLDIVQGSNGKYTNDGQGNFKTIVTFDCRGIEPVEFSPSDGWLAKVEESGKIFDNINLAEKEWVEYDEQSKQSVGVYEFESRFVSIK</sequence>